<protein>
    <recommendedName>
        <fullName evidence="4">Haem-binding uptake Tiki superfamily ChaN domain-containing protein</fullName>
    </recommendedName>
</protein>
<dbReference type="RefSeq" id="WP_188564770.1">
    <property type="nucleotide sequence ID" value="NZ_BMED01000001.1"/>
</dbReference>
<feature type="chain" id="PRO_5037495849" description="Haem-binding uptake Tiki superfamily ChaN domain-containing protein" evidence="1">
    <location>
        <begin position="31"/>
        <end position="292"/>
    </location>
</feature>
<reference evidence="2" key="1">
    <citation type="journal article" date="2014" name="Int. J. Syst. Evol. Microbiol.">
        <title>Complete genome sequence of Corynebacterium casei LMG S-19264T (=DSM 44701T), isolated from a smear-ripened cheese.</title>
        <authorList>
            <consortium name="US DOE Joint Genome Institute (JGI-PGF)"/>
            <person name="Walter F."/>
            <person name="Albersmeier A."/>
            <person name="Kalinowski J."/>
            <person name="Ruckert C."/>
        </authorList>
    </citation>
    <scope>NUCLEOTIDE SEQUENCE</scope>
    <source>
        <strain evidence="2">CGMCC 1.10998</strain>
    </source>
</reference>
<organism evidence="2 3">
    <name type="scientific">Undibacterium terreum</name>
    <dbReference type="NCBI Taxonomy" id="1224302"/>
    <lineage>
        <taxon>Bacteria</taxon>
        <taxon>Pseudomonadati</taxon>
        <taxon>Pseudomonadota</taxon>
        <taxon>Betaproteobacteria</taxon>
        <taxon>Burkholderiales</taxon>
        <taxon>Oxalobacteraceae</taxon>
        <taxon>Undibacterium</taxon>
    </lineage>
</organism>
<evidence type="ECO:0000313" key="2">
    <source>
        <dbReference type="EMBL" id="GGC64349.1"/>
    </source>
</evidence>
<name>A0A916U9H0_9BURK</name>
<gene>
    <name evidence="2" type="ORF">GCM10011396_09140</name>
</gene>
<accession>A0A916U9H0</accession>
<evidence type="ECO:0000256" key="1">
    <source>
        <dbReference type="SAM" id="SignalP"/>
    </source>
</evidence>
<evidence type="ECO:0000313" key="3">
    <source>
        <dbReference type="Proteomes" id="UP000637423"/>
    </source>
</evidence>
<proteinExistence type="predicted"/>
<comment type="caution">
    <text evidence="2">The sequence shown here is derived from an EMBL/GenBank/DDBJ whole genome shotgun (WGS) entry which is preliminary data.</text>
</comment>
<feature type="signal peptide" evidence="1">
    <location>
        <begin position="1"/>
        <end position="30"/>
    </location>
</feature>
<keyword evidence="3" id="KW-1185">Reference proteome</keyword>
<sequence length="292" mass="31755">MKNNQRSIFSWVKLPLLAATLVLGAQVASAKDLPCTPQNQIALADITSRIIVVGELHGTNEIPAFFSGLACSLLREGKPLIVGLEVSTSLQENLNAYMDSDGGEAARKRLAESRFGKLEDSKGSLAMLKVLESLRNLRQAGATVAVTGFGLSYEAMLAPLSKEERMWPGEFELGSARNIETRARVYKKHTLLILTGLLHAGRIKGLPWDPEHEPMGYILQQRLPFYSIAFAFPPGGSFWGCKRAPGSGDVPQLTDKLVCGAYETLGQGKIDDGDTNKWIMLDRITASPPMGL</sequence>
<reference evidence="2" key="2">
    <citation type="submission" date="2020-09" db="EMBL/GenBank/DDBJ databases">
        <authorList>
            <person name="Sun Q."/>
            <person name="Zhou Y."/>
        </authorList>
    </citation>
    <scope>NUCLEOTIDE SEQUENCE</scope>
    <source>
        <strain evidence="2">CGMCC 1.10998</strain>
    </source>
</reference>
<evidence type="ECO:0008006" key="4">
    <source>
        <dbReference type="Google" id="ProtNLM"/>
    </source>
</evidence>
<dbReference type="Proteomes" id="UP000637423">
    <property type="component" value="Unassembled WGS sequence"/>
</dbReference>
<dbReference type="AlphaFoldDB" id="A0A916U9H0"/>
<keyword evidence="1" id="KW-0732">Signal</keyword>
<dbReference type="EMBL" id="BMED01000001">
    <property type="protein sequence ID" value="GGC64349.1"/>
    <property type="molecule type" value="Genomic_DNA"/>
</dbReference>